<dbReference type="PANTHER" id="PTHR44591">
    <property type="entry name" value="STRESS RESPONSE REGULATOR PROTEIN 1"/>
    <property type="match status" value="1"/>
</dbReference>
<feature type="domain" description="Response regulatory" evidence="3">
    <location>
        <begin position="23"/>
        <end position="136"/>
    </location>
</feature>
<evidence type="ECO:0000313" key="5">
    <source>
        <dbReference type="EMBL" id="SLN42032.1"/>
    </source>
</evidence>
<dbReference type="EMBL" id="PYGB01000004">
    <property type="protein sequence ID" value="PSK86729.1"/>
    <property type="molecule type" value="Genomic_DNA"/>
</dbReference>
<dbReference type="OrthoDB" id="7831674at2"/>
<gene>
    <name evidence="5" type="primary">kdpE</name>
    <name evidence="4" type="ORF">CLV79_104159</name>
    <name evidence="5" type="ORF">LOS8367_01792</name>
</gene>
<dbReference type="PROSITE" id="PS50110">
    <property type="entry name" value="RESPONSE_REGULATORY"/>
    <property type="match status" value="1"/>
</dbReference>
<dbReference type="Gene3D" id="3.40.50.2300">
    <property type="match status" value="1"/>
</dbReference>
<evidence type="ECO:0000259" key="3">
    <source>
        <dbReference type="PROSITE" id="PS50110"/>
    </source>
</evidence>
<dbReference type="CDD" id="cd00156">
    <property type="entry name" value="REC"/>
    <property type="match status" value="1"/>
</dbReference>
<name>A0A1X6Z656_9RHOB</name>
<reference evidence="4 7" key="2">
    <citation type="submission" date="2018-03" db="EMBL/GenBank/DDBJ databases">
        <title>Genomic Encyclopedia of Archaeal and Bacterial Type Strains, Phase II (KMG-II): from individual species to whole genera.</title>
        <authorList>
            <person name="Goeker M."/>
        </authorList>
    </citation>
    <scope>NUCLEOTIDE SEQUENCE [LARGE SCALE GENOMIC DNA]</scope>
    <source>
        <strain evidence="4 7">DSM 29956</strain>
    </source>
</reference>
<dbReference type="SMART" id="SM00448">
    <property type="entry name" value="REC"/>
    <property type="match status" value="1"/>
</dbReference>
<dbReference type="SUPFAM" id="SSF52172">
    <property type="entry name" value="CheY-like"/>
    <property type="match status" value="1"/>
</dbReference>
<protein>
    <submittedName>
        <fullName evidence="5">KDP operon transcriptional regulatory protein KdpE</fullName>
    </submittedName>
    <submittedName>
        <fullName evidence="4">Response regulator receiver domain-containing protein</fullName>
    </submittedName>
</protein>
<keyword evidence="7" id="KW-1185">Reference proteome</keyword>
<dbReference type="AlphaFoldDB" id="A0A1X6Z656"/>
<dbReference type="EMBL" id="FWFY01000004">
    <property type="protein sequence ID" value="SLN42032.1"/>
    <property type="molecule type" value="Genomic_DNA"/>
</dbReference>
<dbReference type="Pfam" id="PF00072">
    <property type="entry name" value="Response_reg"/>
    <property type="match status" value="1"/>
</dbReference>
<keyword evidence="1 2" id="KW-0597">Phosphoprotein</keyword>
<evidence type="ECO:0000256" key="2">
    <source>
        <dbReference type="PROSITE-ProRule" id="PRU00169"/>
    </source>
</evidence>
<dbReference type="InterPro" id="IPR011006">
    <property type="entry name" value="CheY-like_superfamily"/>
</dbReference>
<evidence type="ECO:0000313" key="7">
    <source>
        <dbReference type="Proteomes" id="UP000240624"/>
    </source>
</evidence>
<evidence type="ECO:0000313" key="4">
    <source>
        <dbReference type="EMBL" id="PSK86729.1"/>
    </source>
</evidence>
<evidence type="ECO:0000313" key="6">
    <source>
        <dbReference type="Proteomes" id="UP000193495"/>
    </source>
</evidence>
<dbReference type="PANTHER" id="PTHR44591:SF3">
    <property type="entry name" value="RESPONSE REGULATORY DOMAIN-CONTAINING PROTEIN"/>
    <property type="match status" value="1"/>
</dbReference>
<dbReference type="Proteomes" id="UP000240624">
    <property type="component" value="Unassembled WGS sequence"/>
</dbReference>
<dbReference type="RefSeq" id="WP_085896131.1">
    <property type="nucleotide sequence ID" value="NZ_FWFY01000004.1"/>
</dbReference>
<dbReference type="Proteomes" id="UP000193495">
    <property type="component" value="Unassembled WGS sequence"/>
</dbReference>
<organism evidence="5 6">
    <name type="scientific">Limimaricola soesokkakensis</name>
    <dbReference type="NCBI Taxonomy" id="1343159"/>
    <lineage>
        <taxon>Bacteria</taxon>
        <taxon>Pseudomonadati</taxon>
        <taxon>Pseudomonadota</taxon>
        <taxon>Alphaproteobacteria</taxon>
        <taxon>Rhodobacterales</taxon>
        <taxon>Paracoccaceae</taxon>
        <taxon>Limimaricola</taxon>
    </lineage>
</organism>
<proteinExistence type="predicted"/>
<dbReference type="GO" id="GO:0000160">
    <property type="term" value="P:phosphorelay signal transduction system"/>
    <property type="evidence" value="ECO:0007669"/>
    <property type="project" value="InterPro"/>
</dbReference>
<evidence type="ECO:0000256" key="1">
    <source>
        <dbReference type="ARBA" id="ARBA00022553"/>
    </source>
</evidence>
<sequence>MPVNITFPGARAPTADRPLLGLTVLLVEDSRFACEAMRLLCLRSGARIRRADSLHNARRHLRGYRPDAVIVDLGLPDGSGIELILELAQATPRIDMLLATSGDPDGEAPARAAGADGFLAKPIGRLGEFQQALLAHVPPDRRPGGLGCLPVGEEVHPDPVAFRDDLALAAQLMRHGRSDERVMAYLAQFLAGVAKAAGDTKLCAAAEALSVARQGGAAGPAFDRLAALVEGRLAAPAAL</sequence>
<reference evidence="5 6" key="1">
    <citation type="submission" date="2017-03" db="EMBL/GenBank/DDBJ databases">
        <authorList>
            <person name="Afonso C.L."/>
            <person name="Miller P.J."/>
            <person name="Scott M.A."/>
            <person name="Spackman E."/>
            <person name="Goraichik I."/>
            <person name="Dimitrov K.M."/>
            <person name="Suarez D.L."/>
            <person name="Swayne D.E."/>
        </authorList>
    </citation>
    <scope>NUCLEOTIDE SEQUENCE [LARGE SCALE GENOMIC DNA]</scope>
    <source>
        <strain evidence="5 6">CECT 8367</strain>
    </source>
</reference>
<dbReference type="InterPro" id="IPR050595">
    <property type="entry name" value="Bact_response_regulator"/>
</dbReference>
<feature type="modified residue" description="4-aspartylphosphate" evidence="2">
    <location>
        <position position="72"/>
    </location>
</feature>
<accession>A0A1X6Z656</accession>
<dbReference type="InterPro" id="IPR001789">
    <property type="entry name" value="Sig_transdc_resp-reg_receiver"/>
</dbReference>